<evidence type="ECO:0000313" key="2">
    <source>
        <dbReference type="Proteomes" id="UP001596138"/>
    </source>
</evidence>
<sequence length="314" mass="34848">MRGAPAEAEEVLRSLENRLDPAQPEKAGGLQVLGYGEVSACLRLDGLDGWIVKRMSGFADEPAARAYASLVDDYLVRLTARGVSVVETHALLVPRPGRPPVVALLQPMLPSESLGHRLLVRADDAVVADAVHRVLATVLALHLAGTEDADGLEAAVDGQLSNWSFAEAEAPVLVDVGTPFMRRAGRHLVDIAWLERPIPPGLRAYYHRRALVGAYLDDYYDPRTVALDLLGNFHKEGRPDRIPLGIDIVNRWLVDHRDALGERAPLSGVEVESYYRSDADLLALYLRLRRADRFLRTRVLRRPYDFILPGHVRR</sequence>
<dbReference type="EMBL" id="JBHSTI010000008">
    <property type="protein sequence ID" value="MFC6238150.1"/>
    <property type="molecule type" value="Genomic_DNA"/>
</dbReference>
<protein>
    <submittedName>
        <fullName evidence="1">DUF6206 family protein</fullName>
    </submittedName>
</protein>
<evidence type="ECO:0000313" key="1">
    <source>
        <dbReference type="EMBL" id="MFC6238150.1"/>
    </source>
</evidence>
<keyword evidence="2" id="KW-1185">Reference proteome</keyword>
<name>A0ABW1T286_9ACTN</name>
<dbReference type="RefSeq" id="WP_386766106.1">
    <property type="nucleotide sequence ID" value="NZ_JBHSTI010000008.1"/>
</dbReference>
<reference evidence="2" key="1">
    <citation type="journal article" date="2019" name="Int. J. Syst. Evol. Microbiol.">
        <title>The Global Catalogue of Microorganisms (GCM) 10K type strain sequencing project: providing services to taxonomists for standard genome sequencing and annotation.</title>
        <authorList>
            <consortium name="The Broad Institute Genomics Platform"/>
            <consortium name="The Broad Institute Genome Sequencing Center for Infectious Disease"/>
            <person name="Wu L."/>
            <person name="Ma J."/>
        </authorList>
    </citation>
    <scope>NUCLEOTIDE SEQUENCE [LARGE SCALE GENOMIC DNA]</scope>
    <source>
        <strain evidence="2">CGMCC 4.7317</strain>
    </source>
</reference>
<dbReference type="Pfam" id="PF19709">
    <property type="entry name" value="DUF6206"/>
    <property type="match status" value="1"/>
</dbReference>
<proteinExistence type="predicted"/>
<gene>
    <name evidence="1" type="ORF">ACFQGU_09690</name>
</gene>
<comment type="caution">
    <text evidence="1">The sequence shown here is derived from an EMBL/GenBank/DDBJ whole genome shotgun (WGS) entry which is preliminary data.</text>
</comment>
<accession>A0ABW1T286</accession>
<dbReference type="Proteomes" id="UP001596138">
    <property type="component" value="Unassembled WGS sequence"/>
</dbReference>
<organism evidence="1 2">
    <name type="scientific">Longivirga aurantiaca</name>
    <dbReference type="NCBI Taxonomy" id="1837743"/>
    <lineage>
        <taxon>Bacteria</taxon>
        <taxon>Bacillati</taxon>
        <taxon>Actinomycetota</taxon>
        <taxon>Actinomycetes</taxon>
        <taxon>Sporichthyales</taxon>
        <taxon>Sporichthyaceae</taxon>
        <taxon>Longivirga</taxon>
    </lineage>
</organism>
<dbReference type="InterPro" id="IPR045780">
    <property type="entry name" value="DUF6206"/>
</dbReference>